<dbReference type="Gene3D" id="2.60.120.260">
    <property type="entry name" value="Galactose-binding domain-like"/>
    <property type="match status" value="1"/>
</dbReference>
<dbReference type="GO" id="GO:0005783">
    <property type="term" value="C:endoplasmic reticulum"/>
    <property type="evidence" value="ECO:0007669"/>
    <property type="project" value="TreeGrafter"/>
</dbReference>
<dbReference type="STRING" id="1448321.A0A317WM89"/>
<comment type="caution">
    <text evidence="5">The sequence shown here is derived from an EMBL/GenBank/DDBJ whole genome shotgun (WGS) entry which is preliminary data.</text>
</comment>
<reference evidence="5 6" key="1">
    <citation type="submission" date="2016-12" db="EMBL/GenBank/DDBJ databases">
        <title>The genomes of Aspergillus section Nigri reveals drivers in fungal speciation.</title>
        <authorList>
            <consortium name="DOE Joint Genome Institute"/>
            <person name="Vesth T.C."/>
            <person name="Nybo J."/>
            <person name="Theobald S."/>
            <person name="Brandl J."/>
            <person name="Frisvad J.C."/>
            <person name="Nielsen K.F."/>
            <person name="Lyhne E.K."/>
            <person name="Kogle M.E."/>
            <person name="Kuo A."/>
            <person name="Riley R."/>
            <person name="Clum A."/>
            <person name="Nolan M."/>
            <person name="Lipzen A."/>
            <person name="Salamov A."/>
            <person name="Henrissat B."/>
            <person name="Wiebenga A."/>
            <person name="De Vries R.P."/>
            <person name="Grigoriev I.V."/>
            <person name="Mortensen U.H."/>
            <person name="Andersen M.R."/>
            <person name="Baker S.E."/>
        </authorList>
    </citation>
    <scope>NUCLEOTIDE SEQUENCE [LARGE SCALE GENOMIC DNA]</scope>
    <source>
        <strain evidence="5 6">CBS 117.55</strain>
    </source>
</reference>
<accession>A0A317WM89</accession>
<dbReference type="InterPro" id="IPR013783">
    <property type="entry name" value="Ig-like_fold"/>
</dbReference>
<dbReference type="Gene3D" id="2.60.40.10">
    <property type="entry name" value="Immunoglobulins"/>
    <property type="match status" value="1"/>
</dbReference>
<dbReference type="PANTHER" id="PTHR12993">
    <property type="entry name" value="N-ACETYLGLUCOSAMINYL-PHOSPHATIDYLINOSITOL DE-N-ACETYLASE-RELATED"/>
    <property type="match status" value="1"/>
</dbReference>
<proteinExistence type="inferred from homology"/>
<evidence type="ECO:0000256" key="1">
    <source>
        <dbReference type="ARBA" id="ARBA00006066"/>
    </source>
</evidence>
<dbReference type="InterPro" id="IPR024078">
    <property type="entry name" value="LmbE-like_dom_sf"/>
</dbReference>
<keyword evidence="6" id="KW-1185">Reference proteome</keyword>
<dbReference type="EMBL" id="MSFL01000006">
    <property type="protein sequence ID" value="PWY87453.1"/>
    <property type="molecule type" value="Genomic_DNA"/>
</dbReference>
<keyword evidence="3" id="KW-0732">Signal</keyword>
<dbReference type="Pfam" id="PF22352">
    <property type="entry name" value="K319L-like_PKD"/>
    <property type="match status" value="1"/>
</dbReference>
<protein>
    <recommendedName>
        <fullName evidence="2">N-acetylglucosaminylphosphatidylinositol deacetylase</fullName>
        <ecNumber evidence="2">3.5.1.89</ecNumber>
    </recommendedName>
</protein>
<gene>
    <name evidence="5" type="ORF">BO70DRAFT_421185</name>
</gene>
<comment type="similarity">
    <text evidence="1">Belongs to the PIGL family.</text>
</comment>
<evidence type="ECO:0000256" key="2">
    <source>
        <dbReference type="ARBA" id="ARBA00012176"/>
    </source>
</evidence>
<dbReference type="SUPFAM" id="SSF49785">
    <property type="entry name" value="Galactose-binding domain-like"/>
    <property type="match status" value="1"/>
</dbReference>
<dbReference type="InterPro" id="IPR008979">
    <property type="entry name" value="Galactose-bd-like_sf"/>
</dbReference>
<dbReference type="Pfam" id="PF24135">
    <property type="entry name" value="DUF7402"/>
    <property type="match status" value="1"/>
</dbReference>
<dbReference type="GO" id="GO:0000225">
    <property type="term" value="F:N-acetylglucosaminylphosphatidylinositol deacetylase activity"/>
    <property type="evidence" value="ECO:0007669"/>
    <property type="project" value="UniProtKB-EC"/>
</dbReference>
<evidence type="ECO:0000313" key="6">
    <source>
        <dbReference type="Proteomes" id="UP000247233"/>
    </source>
</evidence>
<evidence type="ECO:0000313" key="5">
    <source>
        <dbReference type="EMBL" id="PWY87453.1"/>
    </source>
</evidence>
<dbReference type="AlphaFoldDB" id="A0A317WM89"/>
<evidence type="ECO:0000259" key="4">
    <source>
        <dbReference type="Pfam" id="PF24135"/>
    </source>
</evidence>
<feature type="signal peptide" evidence="3">
    <location>
        <begin position="1"/>
        <end position="22"/>
    </location>
</feature>
<dbReference type="GeneID" id="37069769"/>
<dbReference type="EC" id="3.5.1.89" evidence="2"/>
<dbReference type="InterPro" id="IPR003737">
    <property type="entry name" value="GlcNAc_PI_deacetylase-related"/>
</dbReference>
<sequence length="482" mass="50895">MKPLTLLPLLTTLLTHLPTTTSQTLNIVAHQDDDLLFLSPDIPHDIQSGRRVRTLYLTAGDAGDTSSYYTQRQSGSQAAYARMADTANAWTQSSLTISSKSITLYTLTGNPDISLLFMQLPDGNLAGTDSPRQGATLTGVMEDFQPDRINTGDYEREFGDGQDHSDHVTTGHYVQLAAKGYTGGHTLTGYTGYPVAQEPEDLSGDELAEKQMVFYTYAEHDSKVCRDQAGCAGGNEAGWMKRQYALSGEPVASAMVMGAEGRVVGTGGRVQLDGSGSHDPNGGELSYEWTQVGGEVVALADESAEQVSFTAPEEPQTLEFELVVSNGKLSSSPSRVSVITAPGSNVAGSATVTASSEGTANGQTADKAVDGVLTGYPGDSTAEWATVSGKEGSWLTLTWASPQTVSQVFLYDRFNVDDQVTGGRIDFDDGSSVDFGALDTYGKPTKVDVEKTIKGLTVTITSVSPSTGNVGLAEIQVFGTAA</sequence>
<dbReference type="RefSeq" id="XP_025401336.1">
    <property type="nucleotide sequence ID" value="XM_025547532.1"/>
</dbReference>
<name>A0A317WM89_9EURO</name>
<dbReference type="SUPFAM" id="SSF102588">
    <property type="entry name" value="LmbE-like"/>
    <property type="match status" value="1"/>
</dbReference>
<dbReference type="VEuPathDB" id="FungiDB:BO70DRAFT_421185"/>
<evidence type="ECO:0000256" key="3">
    <source>
        <dbReference type="SAM" id="SignalP"/>
    </source>
</evidence>
<organism evidence="5 6">
    <name type="scientific">Aspergillus heteromorphus CBS 117.55</name>
    <dbReference type="NCBI Taxonomy" id="1448321"/>
    <lineage>
        <taxon>Eukaryota</taxon>
        <taxon>Fungi</taxon>
        <taxon>Dikarya</taxon>
        <taxon>Ascomycota</taxon>
        <taxon>Pezizomycotina</taxon>
        <taxon>Eurotiomycetes</taxon>
        <taxon>Eurotiomycetidae</taxon>
        <taxon>Eurotiales</taxon>
        <taxon>Aspergillaceae</taxon>
        <taxon>Aspergillus</taxon>
        <taxon>Aspergillus subgen. Circumdati</taxon>
    </lineage>
</organism>
<dbReference type="PANTHER" id="PTHR12993:SF23">
    <property type="entry name" value="N-ACETYLGLUCOSAMINYLPHOSPHATIDYLINOSITOL DEACETYLASE"/>
    <property type="match status" value="1"/>
</dbReference>
<dbReference type="Pfam" id="PF02585">
    <property type="entry name" value="PIG-L"/>
    <property type="match status" value="1"/>
</dbReference>
<dbReference type="InterPro" id="IPR055826">
    <property type="entry name" value="DUF7402"/>
</dbReference>
<dbReference type="Proteomes" id="UP000247233">
    <property type="component" value="Unassembled WGS sequence"/>
</dbReference>
<dbReference type="OrthoDB" id="203440at2759"/>
<feature type="chain" id="PRO_5016295981" description="N-acetylglucosaminylphosphatidylinositol deacetylase" evidence="3">
    <location>
        <begin position="23"/>
        <end position="482"/>
    </location>
</feature>
<dbReference type="UniPathway" id="UPA00280"/>
<feature type="domain" description="DUF7402" evidence="4">
    <location>
        <begin position="345"/>
        <end position="478"/>
    </location>
</feature>
<dbReference type="Gene3D" id="3.40.50.10320">
    <property type="entry name" value="LmbE-like"/>
    <property type="match status" value="1"/>
</dbReference>